<sequence>MAQMAEKRALKYDEMVRYNIASKLHLLSVELEEVETSRALEYEREIADRLEAERKEKAASSRFQQKIDLQNQLKEQEQRHQEAYAEFLKDKMMVDEIVKKIYEEDRL</sequence>
<evidence type="ECO:0000256" key="5">
    <source>
        <dbReference type="ARBA" id="ARBA00022490"/>
    </source>
</evidence>
<dbReference type="AlphaFoldDB" id="A0A448XAQ7"/>
<comment type="caution">
    <text evidence="15">The sequence shown here is derived from an EMBL/GenBank/DDBJ whole genome shotgun (WGS) entry which is preliminary data.</text>
</comment>
<evidence type="ECO:0000256" key="9">
    <source>
        <dbReference type="ARBA" id="ARBA00023212"/>
    </source>
</evidence>
<evidence type="ECO:0000256" key="13">
    <source>
        <dbReference type="ARBA" id="ARBA00046114"/>
    </source>
</evidence>
<evidence type="ECO:0000256" key="6">
    <source>
        <dbReference type="ARBA" id="ARBA00022846"/>
    </source>
</evidence>
<dbReference type="InterPro" id="IPR026504">
    <property type="entry name" value="MNS1"/>
</dbReference>
<evidence type="ECO:0000256" key="11">
    <source>
        <dbReference type="ARBA" id="ARBA00023254"/>
    </source>
</evidence>
<gene>
    <name evidence="15" type="ORF">PXEA_LOCUS25742</name>
</gene>
<keyword evidence="6" id="KW-0282">Flagellum</keyword>
<evidence type="ECO:0000313" key="16">
    <source>
        <dbReference type="Proteomes" id="UP000784294"/>
    </source>
</evidence>
<evidence type="ECO:0000256" key="8">
    <source>
        <dbReference type="ARBA" id="ARBA00023069"/>
    </source>
</evidence>
<organism evidence="15 16">
    <name type="scientific">Protopolystoma xenopodis</name>
    <dbReference type="NCBI Taxonomy" id="117903"/>
    <lineage>
        <taxon>Eukaryota</taxon>
        <taxon>Metazoa</taxon>
        <taxon>Spiralia</taxon>
        <taxon>Lophotrochozoa</taxon>
        <taxon>Platyhelminthes</taxon>
        <taxon>Monogenea</taxon>
        <taxon>Polyopisthocotylea</taxon>
        <taxon>Polystomatidea</taxon>
        <taxon>Polystomatidae</taxon>
        <taxon>Protopolystoma</taxon>
    </lineage>
</organism>
<proteinExistence type="inferred from homology"/>
<accession>A0A448XAQ7</accession>
<evidence type="ECO:0000256" key="3">
    <source>
        <dbReference type="ARBA" id="ARBA00009158"/>
    </source>
</evidence>
<keyword evidence="7" id="KW-0175">Coiled coil</keyword>
<name>A0A448XAQ7_9PLAT</name>
<dbReference type="PANTHER" id="PTHR19265">
    <property type="entry name" value="MEIOSIS-SPECIFIC NUCLEAR STRUCTURAL PROTEIN 1"/>
    <property type="match status" value="1"/>
</dbReference>
<keyword evidence="12" id="KW-0966">Cell projection</keyword>
<dbReference type="EMBL" id="CAAALY010132767">
    <property type="protein sequence ID" value="VEL32302.1"/>
    <property type="molecule type" value="Genomic_DNA"/>
</dbReference>
<dbReference type="PANTHER" id="PTHR19265:SF0">
    <property type="entry name" value="MEIOSIS-SPECIFIC NUCLEAR STRUCTURAL PROTEIN 1"/>
    <property type="match status" value="1"/>
</dbReference>
<evidence type="ECO:0000313" key="15">
    <source>
        <dbReference type="EMBL" id="VEL32302.1"/>
    </source>
</evidence>
<evidence type="ECO:0000256" key="4">
    <source>
        <dbReference type="ARBA" id="ARBA00014813"/>
    </source>
</evidence>
<reference evidence="15" key="1">
    <citation type="submission" date="2018-11" db="EMBL/GenBank/DDBJ databases">
        <authorList>
            <consortium name="Pathogen Informatics"/>
        </authorList>
    </citation>
    <scope>NUCLEOTIDE SEQUENCE</scope>
</reference>
<dbReference type="GO" id="GO:0051321">
    <property type="term" value="P:meiotic cell cycle"/>
    <property type="evidence" value="ECO:0007669"/>
    <property type="project" value="UniProtKB-KW"/>
</dbReference>
<keyword evidence="8" id="KW-0969">Cilium</keyword>
<evidence type="ECO:0000256" key="1">
    <source>
        <dbReference type="ARBA" id="ARBA00004123"/>
    </source>
</evidence>
<dbReference type="GO" id="GO:0005634">
    <property type="term" value="C:nucleus"/>
    <property type="evidence" value="ECO:0007669"/>
    <property type="project" value="UniProtKB-SubCell"/>
</dbReference>
<dbReference type="Proteomes" id="UP000784294">
    <property type="component" value="Unassembled WGS sequence"/>
</dbReference>
<keyword evidence="11" id="KW-0469">Meiosis</keyword>
<keyword evidence="10" id="KW-0539">Nucleus</keyword>
<evidence type="ECO:0000256" key="10">
    <source>
        <dbReference type="ARBA" id="ARBA00023242"/>
    </source>
</evidence>
<keyword evidence="5" id="KW-0963">Cytoplasm</keyword>
<evidence type="ECO:0000256" key="7">
    <source>
        <dbReference type="ARBA" id="ARBA00023054"/>
    </source>
</evidence>
<dbReference type="InterPro" id="IPR043597">
    <property type="entry name" value="TPH_dom"/>
</dbReference>
<comment type="similarity">
    <text evidence="3">Belongs to the MNS1 family.</text>
</comment>
<keyword evidence="9" id="KW-0206">Cytoskeleton</keyword>
<evidence type="ECO:0000256" key="12">
    <source>
        <dbReference type="ARBA" id="ARBA00023273"/>
    </source>
</evidence>
<evidence type="ECO:0000259" key="14">
    <source>
        <dbReference type="Pfam" id="PF13868"/>
    </source>
</evidence>
<protein>
    <recommendedName>
        <fullName evidence="4">Meiosis-specific nuclear structural protein 1</fullName>
    </recommendedName>
</protein>
<dbReference type="OrthoDB" id="197839at2759"/>
<dbReference type="Pfam" id="PF13868">
    <property type="entry name" value="TPH"/>
    <property type="match status" value="1"/>
</dbReference>
<comment type="subcellular location">
    <subcellularLocation>
        <location evidence="2">Cytoplasm</location>
        <location evidence="2">Cytoskeleton</location>
        <location evidence="2">Flagellum axoneme</location>
    </subcellularLocation>
    <subcellularLocation>
        <location evidence="1">Nucleus</location>
    </subcellularLocation>
</comment>
<evidence type="ECO:0000256" key="2">
    <source>
        <dbReference type="ARBA" id="ARBA00004611"/>
    </source>
</evidence>
<comment type="function">
    <text evidence="13">Microtubule inner protein (MIP) part of the dynein-decorated doublet microtubules (DMTs) in cilia axoneme, which is required for motile cilia beating. May play a role in the control of meiotic division and germ cell differentiation through regulation of pairing and recombination during meiosis. Required for sperm flagella assembly. May play a role in the assembly and function of the outer dynein arm-docking complex (ODA-DC). ODA-DC mediates outer dynein arms (ODA) binding onto the axonemal doublet microtubules.</text>
</comment>
<keyword evidence="16" id="KW-1185">Reference proteome</keyword>
<feature type="domain" description="Trichohyalin-plectin-homology" evidence="14">
    <location>
        <begin position="32"/>
        <end position="106"/>
    </location>
</feature>